<feature type="compositionally biased region" description="Polar residues" evidence="1">
    <location>
        <begin position="187"/>
        <end position="198"/>
    </location>
</feature>
<dbReference type="OrthoDB" id="5410229at2759"/>
<dbReference type="Proteomes" id="UP000664203">
    <property type="component" value="Unassembled WGS sequence"/>
</dbReference>
<evidence type="ECO:0000313" key="2">
    <source>
        <dbReference type="EMBL" id="CAF9929960.1"/>
    </source>
</evidence>
<keyword evidence="3" id="KW-1185">Reference proteome</keyword>
<feature type="compositionally biased region" description="Polar residues" evidence="1">
    <location>
        <begin position="254"/>
        <end position="264"/>
    </location>
</feature>
<sequence length="424" mass="46751">MDTLPSRQAKTQFSQSQRPRVSNVGQSQTTIDLYLRPTVKVKQGQNDIRKYFPPVAESNVISNVESSISSSPVKTPASSKLIYDDNGTAKFQTSALSPSPKWPADSIMSIPESRKSGKRAPSIFLQPPNHNHAKSIVLPRFDPFSDSEEFPHSASPIVPRANECIRHSLVPKPLNIRMPPPAAKTSRPPSQTASSPSSVGDPDTASLDGEGREAPSFKQTYLSVHSRQNTNDKPVSPLTALRDRSPKPLRQRTNHPATLRSNTAPKPIEPYSSDSVLYFLPKISPSSESSADEREPLIRASYPKPMEKASVRDIFKAKRQAVKFEGVNSAQLDTRKEALTEKSVAAASGLQRYYEYLASRKNAAAIKEKRGDREKSDQSKKDKENLPSGRPESGSSSKKKKKGKGLLRLIEAYSKHVEGLQMIQ</sequence>
<accession>A0A8H3IVM9</accession>
<dbReference type="AlphaFoldDB" id="A0A8H3IVM9"/>
<feature type="region of interest" description="Disordered" evidence="1">
    <location>
        <begin position="1"/>
        <end position="28"/>
    </location>
</feature>
<feature type="compositionally biased region" description="Polar residues" evidence="1">
    <location>
        <begin position="224"/>
        <end position="233"/>
    </location>
</feature>
<gene>
    <name evidence="2" type="ORF">ALECFALPRED_004491</name>
</gene>
<reference evidence="2" key="1">
    <citation type="submission" date="2021-03" db="EMBL/GenBank/DDBJ databases">
        <authorList>
            <person name="Tagirdzhanova G."/>
        </authorList>
    </citation>
    <scope>NUCLEOTIDE SEQUENCE</scope>
</reference>
<proteinExistence type="predicted"/>
<feature type="compositionally biased region" description="Basic and acidic residues" evidence="1">
    <location>
        <begin position="366"/>
        <end position="385"/>
    </location>
</feature>
<evidence type="ECO:0000256" key="1">
    <source>
        <dbReference type="SAM" id="MobiDB-lite"/>
    </source>
</evidence>
<comment type="caution">
    <text evidence="2">The sequence shown here is derived from an EMBL/GenBank/DDBJ whole genome shotgun (WGS) entry which is preliminary data.</text>
</comment>
<dbReference type="EMBL" id="CAJPDR010000275">
    <property type="protein sequence ID" value="CAF9929960.1"/>
    <property type="molecule type" value="Genomic_DNA"/>
</dbReference>
<feature type="region of interest" description="Disordered" evidence="1">
    <location>
        <begin position="364"/>
        <end position="405"/>
    </location>
</feature>
<feature type="region of interest" description="Disordered" evidence="1">
    <location>
        <begin position="172"/>
        <end position="212"/>
    </location>
</feature>
<evidence type="ECO:0000313" key="3">
    <source>
        <dbReference type="Proteomes" id="UP000664203"/>
    </source>
</evidence>
<feature type="region of interest" description="Disordered" evidence="1">
    <location>
        <begin position="224"/>
        <end position="271"/>
    </location>
</feature>
<protein>
    <submittedName>
        <fullName evidence="2">Uncharacterized protein</fullName>
    </submittedName>
</protein>
<name>A0A8H3IVM9_9LECA</name>
<organism evidence="2 3">
    <name type="scientific">Alectoria fallacina</name>
    <dbReference type="NCBI Taxonomy" id="1903189"/>
    <lineage>
        <taxon>Eukaryota</taxon>
        <taxon>Fungi</taxon>
        <taxon>Dikarya</taxon>
        <taxon>Ascomycota</taxon>
        <taxon>Pezizomycotina</taxon>
        <taxon>Lecanoromycetes</taxon>
        <taxon>OSLEUM clade</taxon>
        <taxon>Lecanoromycetidae</taxon>
        <taxon>Lecanorales</taxon>
        <taxon>Lecanorineae</taxon>
        <taxon>Parmeliaceae</taxon>
        <taxon>Alectoria</taxon>
    </lineage>
</organism>